<comment type="caution">
    <text evidence="1">The sequence shown here is derived from an EMBL/GenBank/DDBJ whole genome shotgun (WGS) entry which is preliminary data.</text>
</comment>
<keyword evidence="2" id="KW-1185">Reference proteome</keyword>
<proteinExistence type="predicted"/>
<dbReference type="Proteomes" id="UP001056778">
    <property type="component" value="Chromosome 5"/>
</dbReference>
<name>A0ACB9T371_HOLOL</name>
<accession>A0ACB9T371</accession>
<evidence type="ECO:0000313" key="2">
    <source>
        <dbReference type="Proteomes" id="UP001056778"/>
    </source>
</evidence>
<gene>
    <name evidence="1" type="ORF">MML48_5g00011562</name>
</gene>
<dbReference type="EMBL" id="CM043019">
    <property type="protein sequence ID" value="KAI4461270.1"/>
    <property type="molecule type" value="Genomic_DNA"/>
</dbReference>
<protein>
    <submittedName>
        <fullName evidence="1">Mitochondrial carrier</fullName>
    </submittedName>
</protein>
<sequence>MEFLLGGIAAMGATLFTNPLEVIKTRMQLQGELRARSKYVVQYKNFLHGGYTIAKHDGILALQAGLVPGLWFQLLLNGFRLGAYDIIDSLGLIRSADGHLIFHKSILASAATGVGGSLLGSPFYLVKTHIQAQSAKEIAFGHQHNHEGMMKGFANIYKEHGIKGLFRGSVSQIPRASVGSAAQLTSFEYAKQWLKKNGYFEQSVVLQLFVASMIGGINVTLMMTPFDLVATRLYNQGGYDYVCRKGYTKNEKGETVFYKSVLAGGLAGNVGAFIASPFFLVKTHLQGQAAEQIAFGYQHHHSSMWSAFKKIFREHGIRGLYRGSTSAIPRSFLGSTAQLTTFTYSKELSQKYKLFSNYPLLETFAASMVSGIFLSVMITPFDLVCIRLYNQAKILLQSQIQTHHNRSDFFCEYRESSGSIE</sequence>
<organism evidence="1 2">
    <name type="scientific">Holotrichia oblita</name>
    <name type="common">Chafer beetle</name>
    <dbReference type="NCBI Taxonomy" id="644536"/>
    <lineage>
        <taxon>Eukaryota</taxon>
        <taxon>Metazoa</taxon>
        <taxon>Ecdysozoa</taxon>
        <taxon>Arthropoda</taxon>
        <taxon>Hexapoda</taxon>
        <taxon>Insecta</taxon>
        <taxon>Pterygota</taxon>
        <taxon>Neoptera</taxon>
        <taxon>Endopterygota</taxon>
        <taxon>Coleoptera</taxon>
        <taxon>Polyphaga</taxon>
        <taxon>Scarabaeiformia</taxon>
        <taxon>Scarabaeidae</taxon>
        <taxon>Melolonthinae</taxon>
        <taxon>Holotrichia</taxon>
    </lineage>
</organism>
<evidence type="ECO:0000313" key="1">
    <source>
        <dbReference type="EMBL" id="KAI4461270.1"/>
    </source>
</evidence>
<reference evidence="1" key="1">
    <citation type="submission" date="2022-04" db="EMBL/GenBank/DDBJ databases">
        <title>Chromosome-scale genome assembly of Holotrichia oblita Faldermann.</title>
        <authorList>
            <person name="Rongchong L."/>
        </authorList>
    </citation>
    <scope>NUCLEOTIDE SEQUENCE</scope>
    <source>
        <strain evidence="1">81SQS9</strain>
    </source>
</reference>